<comment type="caution">
    <text evidence="2">The sequence shown here is derived from an EMBL/GenBank/DDBJ whole genome shotgun (WGS) entry which is preliminary data.</text>
</comment>
<sequence length="481" mass="51665">MIGGAMAATDVGTAAQSLLALYGALDQAVINSRDPDIEATVERYLPGSTGANAGWYEELLGFLGQSLEPNPERPDVAVVPDLAEALTVLRNQVTSTASSAHMTDADSVAADEPQAAQLTSVQLSRMVYAIGALSHLPSYYRPSEWDAQFAETLALAAAGGGGDLLETLRDKFGGRDDWTQVVLSGSLKTDVAVVPLCQAKFKWVRGYPCVVLTTEFTSTKVSLDEVKGVVDPLNWAHCLPFFCAMEAMPIRPDGWSRVLERFSTTCGIKGTPQMRTPLKYWKGAEAGPPAPQPTAWVNYLLDDDPAPGGHGDGAVLVDEGFIRMTSTVGDANLHGVRVRTKKVVSFRNLSWFPTALFACVLGYADQSVEMLQGGVAKQAQQGGTGWTPWKPSTPTGSKQDSPTLPVEPDPTQRAITVAIEMLNECIDEMSQRSAALATKYASGVIPVEESIGFAADLTARLATDPWRYLQRIRTRPQDGDT</sequence>
<keyword evidence="3" id="KW-1185">Reference proteome</keyword>
<evidence type="ECO:0000313" key="3">
    <source>
        <dbReference type="Proteomes" id="UP000193108"/>
    </source>
</evidence>
<name>A0A1X1ZFW4_MYCNO</name>
<organism evidence="2 3">
    <name type="scientific">Mycolicibacter nonchromogenicus</name>
    <name type="common">Mycobacterium nonchromogenicum</name>
    <dbReference type="NCBI Taxonomy" id="1782"/>
    <lineage>
        <taxon>Bacteria</taxon>
        <taxon>Bacillati</taxon>
        <taxon>Actinomycetota</taxon>
        <taxon>Actinomycetes</taxon>
        <taxon>Mycobacteriales</taxon>
        <taxon>Mycobacteriaceae</taxon>
        <taxon>Mycolicibacter</taxon>
    </lineage>
</organism>
<dbReference type="STRING" id="1782.AWC18_07705"/>
<feature type="compositionally biased region" description="Polar residues" evidence="1">
    <location>
        <begin position="390"/>
        <end position="402"/>
    </location>
</feature>
<dbReference type="AlphaFoldDB" id="A0A1X1ZFW4"/>
<evidence type="ECO:0000256" key="1">
    <source>
        <dbReference type="SAM" id="MobiDB-lite"/>
    </source>
</evidence>
<dbReference type="EMBL" id="LQPI01000036">
    <property type="protein sequence ID" value="ORW22021.1"/>
    <property type="molecule type" value="Genomic_DNA"/>
</dbReference>
<gene>
    <name evidence="2" type="ORF">AWC18_07705</name>
</gene>
<feature type="region of interest" description="Disordered" evidence="1">
    <location>
        <begin position="379"/>
        <end position="409"/>
    </location>
</feature>
<dbReference type="Proteomes" id="UP000193108">
    <property type="component" value="Unassembled WGS sequence"/>
</dbReference>
<evidence type="ECO:0000313" key="2">
    <source>
        <dbReference type="EMBL" id="ORW22021.1"/>
    </source>
</evidence>
<proteinExistence type="predicted"/>
<reference evidence="2 3" key="1">
    <citation type="submission" date="2016-01" db="EMBL/GenBank/DDBJ databases">
        <title>The new phylogeny of the genus Mycobacterium.</title>
        <authorList>
            <person name="Tarcisio F."/>
            <person name="Conor M."/>
            <person name="Antonella G."/>
            <person name="Elisabetta G."/>
            <person name="Giulia F.S."/>
            <person name="Sara T."/>
            <person name="Anna F."/>
            <person name="Clotilde B."/>
            <person name="Roberto B."/>
            <person name="Veronica D.S."/>
            <person name="Fabio R."/>
            <person name="Monica P."/>
            <person name="Olivier J."/>
            <person name="Enrico T."/>
            <person name="Nicola S."/>
        </authorList>
    </citation>
    <scope>NUCLEOTIDE SEQUENCE [LARGE SCALE GENOMIC DNA]</scope>
    <source>
        <strain evidence="2 3">DSM 44164</strain>
    </source>
</reference>
<accession>A0A1X1ZFW4</accession>
<protein>
    <submittedName>
        <fullName evidence="2">Uncharacterized protein</fullName>
    </submittedName>
</protein>